<evidence type="ECO:0000313" key="2">
    <source>
        <dbReference type="Proteomes" id="UP000602745"/>
    </source>
</evidence>
<dbReference type="PANTHER" id="PTHR36456">
    <property type="entry name" value="UPF0232 PROTEIN SCO3875"/>
    <property type="match status" value="1"/>
</dbReference>
<dbReference type="PIRSF" id="PIRSF032064">
    <property type="entry name" value="UCP032064"/>
    <property type="match status" value="1"/>
</dbReference>
<dbReference type="InterPro" id="IPR007922">
    <property type="entry name" value="DciA-like"/>
</dbReference>
<comment type="caution">
    <text evidence="1">The sequence shown here is derived from an EMBL/GenBank/DDBJ whole genome shotgun (WGS) entry which is preliminary data.</text>
</comment>
<dbReference type="InterPro" id="IPR010593">
    <property type="entry name" value="DUF1159"/>
</dbReference>
<dbReference type="EMBL" id="BMCP01000001">
    <property type="protein sequence ID" value="GGE34791.1"/>
    <property type="molecule type" value="Genomic_DNA"/>
</dbReference>
<sequence length="172" mass="18596">MSQPPTRRKTKTLAELIPGCMSDALAAQGFANADIISNWPAIVGPQLAGYCQPIKLQWPPRGPASNPGAPRPQAVLLVRVESAFVLELQHSAAIVIERVNRYFGWACVGQLRFRQGPIERAKPPKAPLQADAATKAHVAAMVGDVADERLGDALRRLGEAVTMRESAKITRK</sequence>
<accession>A0A8J2YBW4</accession>
<organism evidence="1 2">
    <name type="scientific">Agaricicola taiwanensis</name>
    <dbReference type="NCBI Taxonomy" id="591372"/>
    <lineage>
        <taxon>Bacteria</taxon>
        <taxon>Pseudomonadati</taxon>
        <taxon>Pseudomonadota</taxon>
        <taxon>Alphaproteobacteria</taxon>
        <taxon>Rhodobacterales</taxon>
        <taxon>Paracoccaceae</taxon>
        <taxon>Agaricicola</taxon>
    </lineage>
</organism>
<keyword evidence="2" id="KW-1185">Reference proteome</keyword>
<gene>
    <name evidence="1" type="ORF">GCM10007276_10340</name>
</gene>
<dbReference type="PANTHER" id="PTHR36456:SF1">
    <property type="entry name" value="UPF0232 PROTEIN SCO3875"/>
    <property type="match status" value="1"/>
</dbReference>
<dbReference type="Pfam" id="PF05258">
    <property type="entry name" value="DciA"/>
    <property type="match status" value="1"/>
</dbReference>
<name>A0A8J2YBW4_9RHOB</name>
<dbReference type="RefSeq" id="WP_188408598.1">
    <property type="nucleotide sequence ID" value="NZ_BMCP01000001.1"/>
</dbReference>
<proteinExistence type="predicted"/>
<reference evidence="1" key="1">
    <citation type="journal article" date="2014" name="Int. J. Syst. Evol. Microbiol.">
        <title>Complete genome sequence of Corynebacterium casei LMG S-19264T (=DSM 44701T), isolated from a smear-ripened cheese.</title>
        <authorList>
            <consortium name="US DOE Joint Genome Institute (JGI-PGF)"/>
            <person name="Walter F."/>
            <person name="Albersmeier A."/>
            <person name="Kalinowski J."/>
            <person name="Ruckert C."/>
        </authorList>
    </citation>
    <scope>NUCLEOTIDE SEQUENCE</scope>
    <source>
        <strain evidence="1">CCM 7684</strain>
    </source>
</reference>
<evidence type="ECO:0008006" key="3">
    <source>
        <dbReference type="Google" id="ProtNLM"/>
    </source>
</evidence>
<protein>
    <recommendedName>
        <fullName evidence="3">DUF721 domain-containing protein</fullName>
    </recommendedName>
</protein>
<dbReference type="AlphaFoldDB" id="A0A8J2YBW4"/>
<reference evidence="1" key="2">
    <citation type="submission" date="2020-09" db="EMBL/GenBank/DDBJ databases">
        <authorList>
            <person name="Sun Q."/>
            <person name="Sedlacek I."/>
        </authorList>
    </citation>
    <scope>NUCLEOTIDE SEQUENCE</scope>
    <source>
        <strain evidence="1">CCM 7684</strain>
    </source>
</reference>
<evidence type="ECO:0000313" key="1">
    <source>
        <dbReference type="EMBL" id="GGE34791.1"/>
    </source>
</evidence>
<dbReference type="Proteomes" id="UP000602745">
    <property type="component" value="Unassembled WGS sequence"/>
</dbReference>